<dbReference type="PANTHER" id="PTHR23389">
    <property type="entry name" value="CHROMOSOME TRANSMISSION FIDELITY FACTOR 18"/>
    <property type="match status" value="1"/>
</dbReference>
<feature type="binding site" evidence="15">
    <location>
        <position position="397"/>
    </location>
    <ligand>
        <name>Zn(2+)</name>
        <dbReference type="ChEBI" id="CHEBI:29105"/>
    </ligand>
</feature>
<dbReference type="CDD" id="cd17748">
    <property type="entry name" value="BRCT_DNA_ligase_like"/>
    <property type="match status" value="1"/>
</dbReference>
<comment type="caution">
    <text evidence="18">The sequence shown here is derived from an EMBL/GenBank/DDBJ whole genome shotgun (WGS) entry which is preliminary data.</text>
</comment>
<dbReference type="InterPro" id="IPR018239">
    <property type="entry name" value="DNA_ligase_AS"/>
</dbReference>
<feature type="domain" description="BRCT" evidence="17">
    <location>
        <begin position="590"/>
        <end position="668"/>
    </location>
</feature>
<sequence length="668" mass="75196">MDDFEKIKEEFLDLKAKIKHHDTLYYTNDKPAVTDAEYDDLRARLVEIEGEFPQLKLIGSVQENVGSEPDSRFKKIQHKKPMLSLDNALNLQDIEKFCAKVKRFLNIDEIELLCELKIDGLSFAITYENGALAYAATRGDGHVGEDITANVATLKDLPKVLNTGDTLEVRGEIYIDRDDFIDLNKDNEFANPRNVAAGSIRQLDPKITASRPLKYCAYSITNCKEETQYEMLRKLKELGFCVSNNIAVVKTIDEIADFYNKIYSSRHSINYDIDGLVYKVNNLKLQERLGSTSRAPRWAIAHKFPAMVAKTKLNKISIQIGRTGVLTPVAELVPVNIGGVLVSRASLHNKNEIERKDIREGDIVIVQRAGDVIPQVIEVDKDSRSAEVQKFVFPSSCPECGSSICKTEGEVALRCMGEFYCKAQLIEKLRHFVSKDAFDIVGLGKKQIEFFYSNGLITQISDVFFLEEKIKDLNFPLETSSGWGKKSINNLFNAIRSRKKIDLHRLIFALGIKFVGQKAAKLLTNYYNLYTNWYSSMKELTIDDLISIDGIGEKTVSSIKSFFSEKHNIEVLNKLISYLKISDSSYNNQNNESELNGKTIVFTGSLLHMTRSEAKAKAESLGAKVSSSLSTKTDYLVIGEKPGSKYKKAVELGVTILDEDKWLLLSSK</sequence>
<dbReference type="InterPro" id="IPR010994">
    <property type="entry name" value="RuvA_2-like"/>
</dbReference>
<feature type="binding site" evidence="15">
    <location>
        <position position="421"/>
    </location>
    <ligand>
        <name>Zn(2+)</name>
        <dbReference type="ChEBI" id="CHEBI:29105"/>
    </ligand>
</feature>
<dbReference type="PROSITE" id="PS50172">
    <property type="entry name" value="BRCT"/>
    <property type="match status" value="1"/>
</dbReference>
<proteinExistence type="inferred from homology"/>
<evidence type="ECO:0000256" key="13">
    <source>
        <dbReference type="ARBA" id="ARBA00034005"/>
    </source>
</evidence>
<dbReference type="PIRSF" id="PIRSF001604">
    <property type="entry name" value="LigA"/>
    <property type="match status" value="1"/>
</dbReference>
<feature type="binding site" evidence="15">
    <location>
        <position position="172"/>
    </location>
    <ligand>
        <name>NAD(+)</name>
        <dbReference type="ChEBI" id="CHEBI:57540"/>
    </ligand>
</feature>
<comment type="catalytic activity">
    <reaction evidence="13 15 16">
        <text>NAD(+) + (deoxyribonucleotide)n-3'-hydroxyl + 5'-phospho-(deoxyribonucleotide)m = (deoxyribonucleotide)n+m + AMP + beta-nicotinamide D-nucleotide.</text>
        <dbReference type="EC" id="6.5.1.2"/>
    </reaction>
</comment>
<dbReference type="Gene3D" id="3.40.50.10190">
    <property type="entry name" value="BRCT domain"/>
    <property type="match status" value="1"/>
</dbReference>
<dbReference type="AlphaFoldDB" id="A0A8J3HX29"/>
<keyword evidence="4 15" id="KW-0436">Ligase</keyword>
<dbReference type="Pfam" id="PF03120">
    <property type="entry name" value="OB_DNA_ligase"/>
    <property type="match status" value="1"/>
</dbReference>
<dbReference type="SUPFAM" id="SSF56091">
    <property type="entry name" value="DNA ligase/mRNA capping enzyme, catalytic domain"/>
    <property type="match status" value="1"/>
</dbReference>
<dbReference type="FunFam" id="3.30.470.30:FF:000001">
    <property type="entry name" value="DNA ligase"/>
    <property type="match status" value="1"/>
</dbReference>
<dbReference type="InterPro" id="IPR013840">
    <property type="entry name" value="DNAligase_N"/>
</dbReference>
<evidence type="ECO:0000256" key="9">
    <source>
        <dbReference type="ARBA" id="ARBA00022842"/>
    </source>
</evidence>
<dbReference type="GO" id="GO:0046872">
    <property type="term" value="F:metal ion binding"/>
    <property type="evidence" value="ECO:0007669"/>
    <property type="project" value="UniProtKB-KW"/>
</dbReference>
<evidence type="ECO:0000256" key="3">
    <source>
        <dbReference type="ARBA" id="ARBA00013308"/>
    </source>
</evidence>
<keyword evidence="5 15" id="KW-0235">DNA replication</keyword>
<dbReference type="SUPFAM" id="SSF50249">
    <property type="entry name" value="Nucleic acid-binding proteins"/>
    <property type="match status" value="1"/>
</dbReference>
<dbReference type="Gene3D" id="3.30.470.30">
    <property type="entry name" value="DNA ligase/mRNA capping enzyme"/>
    <property type="match status" value="1"/>
</dbReference>
<gene>
    <name evidence="15 18" type="primary">ligA</name>
    <name evidence="18" type="ORF">sL5_08540</name>
</gene>
<evidence type="ECO:0000259" key="17">
    <source>
        <dbReference type="PROSITE" id="PS50172"/>
    </source>
</evidence>
<comment type="cofactor">
    <cofactor evidence="15">
        <name>Mg(2+)</name>
        <dbReference type="ChEBI" id="CHEBI:18420"/>
    </cofactor>
    <cofactor evidence="15">
        <name>Mn(2+)</name>
        <dbReference type="ChEBI" id="CHEBI:29035"/>
    </cofactor>
</comment>
<dbReference type="GO" id="GO:0003911">
    <property type="term" value="F:DNA ligase (NAD+) activity"/>
    <property type="evidence" value="ECO:0007669"/>
    <property type="project" value="UniProtKB-UniRule"/>
</dbReference>
<dbReference type="InterPro" id="IPR036420">
    <property type="entry name" value="BRCT_dom_sf"/>
</dbReference>
<dbReference type="EC" id="6.5.1.2" evidence="2 15"/>
<evidence type="ECO:0000256" key="6">
    <source>
        <dbReference type="ARBA" id="ARBA00022723"/>
    </source>
</evidence>
<dbReference type="SUPFAM" id="SSF47781">
    <property type="entry name" value="RuvA domain 2-like"/>
    <property type="match status" value="1"/>
</dbReference>
<dbReference type="Proteomes" id="UP000637906">
    <property type="component" value="Unassembled WGS sequence"/>
</dbReference>
<dbReference type="InterPro" id="IPR004150">
    <property type="entry name" value="NAD_DNA_ligase_OB"/>
</dbReference>
<feature type="binding site" evidence="15">
    <location>
        <position position="303"/>
    </location>
    <ligand>
        <name>NAD(+)</name>
        <dbReference type="ChEBI" id="CHEBI:57540"/>
    </ligand>
</feature>
<evidence type="ECO:0000256" key="8">
    <source>
        <dbReference type="ARBA" id="ARBA00022833"/>
    </source>
</evidence>
<feature type="binding site" evidence="15">
    <location>
        <position position="138"/>
    </location>
    <ligand>
        <name>NAD(+)</name>
        <dbReference type="ChEBI" id="CHEBI:57540"/>
    </ligand>
</feature>
<evidence type="ECO:0000256" key="14">
    <source>
        <dbReference type="ARBA" id="ARBA00060881"/>
    </source>
</evidence>
<dbReference type="InterPro" id="IPR001357">
    <property type="entry name" value="BRCT_dom"/>
</dbReference>
<protein>
    <recommendedName>
        <fullName evidence="3 15">DNA ligase</fullName>
        <ecNumber evidence="2 15">6.5.1.2</ecNumber>
    </recommendedName>
    <alternativeName>
        <fullName evidence="15">Polydeoxyribonucleotide synthase [NAD(+)]</fullName>
    </alternativeName>
</protein>
<evidence type="ECO:0000256" key="12">
    <source>
        <dbReference type="ARBA" id="ARBA00023211"/>
    </source>
</evidence>
<dbReference type="Gene3D" id="6.20.10.30">
    <property type="match status" value="1"/>
</dbReference>
<evidence type="ECO:0000256" key="15">
    <source>
        <dbReference type="HAMAP-Rule" id="MF_01588"/>
    </source>
</evidence>
<dbReference type="PROSITE" id="PS01055">
    <property type="entry name" value="DNA_LIGASE_N1"/>
    <property type="match status" value="1"/>
</dbReference>
<dbReference type="GO" id="GO:0006260">
    <property type="term" value="P:DNA replication"/>
    <property type="evidence" value="ECO:0007669"/>
    <property type="project" value="UniProtKB-KW"/>
</dbReference>
<dbReference type="NCBIfam" id="TIGR00575">
    <property type="entry name" value="dnlj"/>
    <property type="match status" value="1"/>
</dbReference>
<dbReference type="FunFam" id="2.40.50.140:FF:000012">
    <property type="entry name" value="DNA ligase"/>
    <property type="match status" value="1"/>
</dbReference>
<feature type="binding site" evidence="15">
    <location>
        <position position="415"/>
    </location>
    <ligand>
        <name>Zn(2+)</name>
        <dbReference type="ChEBI" id="CHEBI:29105"/>
    </ligand>
</feature>
<dbReference type="InterPro" id="IPR001679">
    <property type="entry name" value="DNA_ligase"/>
</dbReference>
<keyword evidence="12 15" id="KW-0464">Manganese</keyword>
<dbReference type="InterPro" id="IPR004149">
    <property type="entry name" value="Znf_DNAligase_C4"/>
</dbReference>
<evidence type="ECO:0000313" key="19">
    <source>
        <dbReference type="Proteomes" id="UP000637906"/>
    </source>
</evidence>
<dbReference type="Gene3D" id="1.10.150.20">
    <property type="entry name" value="5' to 3' exonuclease, C-terminal subdomain"/>
    <property type="match status" value="2"/>
</dbReference>
<dbReference type="PROSITE" id="PS01056">
    <property type="entry name" value="DNA_LIGASE_N2"/>
    <property type="match status" value="1"/>
</dbReference>
<dbReference type="GO" id="GO:0006281">
    <property type="term" value="P:DNA repair"/>
    <property type="evidence" value="ECO:0007669"/>
    <property type="project" value="UniProtKB-KW"/>
</dbReference>
<evidence type="ECO:0000256" key="2">
    <source>
        <dbReference type="ARBA" id="ARBA00012722"/>
    </source>
</evidence>
<comment type="similarity">
    <text evidence="14 15">Belongs to the NAD-dependent DNA ligase family. LigA subfamily.</text>
</comment>
<keyword evidence="11 15" id="KW-0234">DNA repair</keyword>
<evidence type="ECO:0000256" key="4">
    <source>
        <dbReference type="ARBA" id="ARBA00022598"/>
    </source>
</evidence>
<dbReference type="SMART" id="SM00292">
    <property type="entry name" value="BRCT"/>
    <property type="match status" value="1"/>
</dbReference>
<reference evidence="18 19" key="1">
    <citation type="journal article" date="2021" name="Microb. Ecol.">
        <title>Candidatus Mesenet longicola: Novel Endosymbionts of Brontispa longissima that Induce Cytoplasmic Incompatibility.</title>
        <authorList>
            <person name="Takano S."/>
            <person name="Gotoh Y."/>
            <person name="Hayashi T."/>
        </authorList>
    </citation>
    <scope>NUCLEOTIDE SEQUENCE [LARGE SCALE GENOMIC DNA]</scope>
    <source>
        <strain evidence="18">L5</strain>
    </source>
</reference>
<keyword evidence="9 15" id="KW-0460">Magnesium</keyword>
<evidence type="ECO:0000256" key="11">
    <source>
        <dbReference type="ARBA" id="ARBA00023204"/>
    </source>
</evidence>
<accession>A0A8J3HX29</accession>
<keyword evidence="8 15" id="KW-0862">Zinc</keyword>
<evidence type="ECO:0000313" key="18">
    <source>
        <dbReference type="EMBL" id="GHM59861.1"/>
    </source>
</evidence>
<dbReference type="InterPro" id="IPR033136">
    <property type="entry name" value="DNA_ligase_CS"/>
</dbReference>
<feature type="binding site" evidence="15">
    <location>
        <position position="400"/>
    </location>
    <ligand>
        <name>Zn(2+)</name>
        <dbReference type="ChEBI" id="CHEBI:29105"/>
    </ligand>
</feature>
<dbReference type="InterPro" id="IPR013839">
    <property type="entry name" value="DNAligase_adenylation"/>
</dbReference>
<dbReference type="GO" id="GO:0005829">
    <property type="term" value="C:cytosol"/>
    <property type="evidence" value="ECO:0007669"/>
    <property type="project" value="TreeGrafter"/>
</dbReference>
<keyword evidence="6 15" id="KW-0479">Metal-binding</keyword>
<dbReference type="Gene3D" id="2.40.50.140">
    <property type="entry name" value="Nucleic acid-binding proteins"/>
    <property type="match status" value="1"/>
</dbReference>
<dbReference type="HAMAP" id="MF_01588">
    <property type="entry name" value="DNA_ligase_A"/>
    <property type="match status" value="1"/>
</dbReference>
<dbReference type="Gene3D" id="1.10.287.610">
    <property type="entry name" value="Helix hairpin bin"/>
    <property type="match status" value="1"/>
</dbReference>
<dbReference type="InterPro" id="IPR012340">
    <property type="entry name" value="NA-bd_OB-fold"/>
</dbReference>
<keyword evidence="19" id="KW-1185">Reference proteome</keyword>
<evidence type="ECO:0000256" key="10">
    <source>
        <dbReference type="ARBA" id="ARBA00023027"/>
    </source>
</evidence>
<name>A0A8J3HX29_9RICK</name>
<feature type="binding site" evidence="15">
    <location>
        <position position="115"/>
    </location>
    <ligand>
        <name>NAD(+)</name>
        <dbReference type="ChEBI" id="CHEBI:57540"/>
    </ligand>
</feature>
<evidence type="ECO:0000256" key="5">
    <source>
        <dbReference type="ARBA" id="ARBA00022705"/>
    </source>
</evidence>
<dbReference type="Pfam" id="PF12826">
    <property type="entry name" value="HHH_2"/>
    <property type="match status" value="1"/>
</dbReference>
<dbReference type="InterPro" id="IPR041663">
    <property type="entry name" value="DisA/LigA_HHH"/>
</dbReference>
<dbReference type="NCBIfam" id="NF005932">
    <property type="entry name" value="PRK07956.1"/>
    <property type="match status" value="1"/>
</dbReference>
<feature type="binding site" evidence="15">
    <location>
        <position position="279"/>
    </location>
    <ligand>
        <name>NAD(+)</name>
        <dbReference type="ChEBI" id="CHEBI:57540"/>
    </ligand>
</feature>
<dbReference type="Pfam" id="PF01653">
    <property type="entry name" value="DNA_ligase_aden"/>
    <property type="match status" value="1"/>
</dbReference>
<dbReference type="SUPFAM" id="SSF52113">
    <property type="entry name" value="BRCT domain"/>
    <property type="match status" value="1"/>
</dbReference>
<feature type="active site" description="N6-AMP-lysine intermediate" evidence="15">
    <location>
        <position position="117"/>
    </location>
</feature>
<feature type="binding site" evidence="15">
    <location>
        <begin position="84"/>
        <end position="85"/>
    </location>
    <ligand>
        <name>NAD(+)</name>
        <dbReference type="ChEBI" id="CHEBI:57540"/>
    </ligand>
</feature>
<evidence type="ECO:0000256" key="1">
    <source>
        <dbReference type="ARBA" id="ARBA00004067"/>
    </source>
</evidence>
<dbReference type="PANTHER" id="PTHR23389:SF9">
    <property type="entry name" value="DNA LIGASE"/>
    <property type="match status" value="1"/>
</dbReference>
<keyword evidence="7 15" id="KW-0227">DNA damage</keyword>
<dbReference type="SMART" id="SM00532">
    <property type="entry name" value="LIGANc"/>
    <property type="match status" value="1"/>
</dbReference>
<dbReference type="EMBL" id="BNGU01000041">
    <property type="protein sequence ID" value="GHM59861.1"/>
    <property type="molecule type" value="Genomic_DNA"/>
</dbReference>
<evidence type="ECO:0000256" key="7">
    <source>
        <dbReference type="ARBA" id="ARBA00022763"/>
    </source>
</evidence>
<evidence type="ECO:0000256" key="16">
    <source>
        <dbReference type="RuleBase" id="RU000618"/>
    </source>
</evidence>
<organism evidence="18 19">
    <name type="scientific">Candidatus Mesenet longicola</name>
    <dbReference type="NCBI Taxonomy" id="1892558"/>
    <lineage>
        <taxon>Bacteria</taxon>
        <taxon>Pseudomonadati</taxon>
        <taxon>Pseudomonadota</taxon>
        <taxon>Alphaproteobacteria</taxon>
        <taxon>Rickettsiales</taxon>
        <taxon>Anaplasmataceae</taxon>
        <taxon>Candidatus Mesenet</taxon>
    </lineage>
</organism>
<dbReference type="Pfam" id="PF00533">
    <property type="entry name" value="BRCT"/>
    <property type="match status" value="1"/>
</dbReference>
<feature type="binding site" evidence="15">
    <location>
        <begin position="35"/>
        <end position="39"/>
    </location>
    <ligand>
        <name>NAD(+)</name>
        <dbReference type="ChEBI" id="CHEBI:57540"/>
    </ligand>
</feature>
<dbReference type="Pfam" id="PF03119">
    <property type="entry name" value="DNA_ligase_ZBD"/>
    <property type="match status" value="1"/>
</dbReference>
<dbReference type="CDD" id="cd00114">
    <property type="entry name" value="LIGANc"/>
    <property type="match status" value="1"/>
</dbReference>
<comment type="function">
    <text evidence="1 15">DNA ligase that catalyzes the formation of phosphodiester linkages between 5'-phosphoryl and 3'-hydroxyl groups in double-stranded DNA using NAD as a coenzyme and as the energy source for the reaction. It is essential for DNA replication and repair of damaged DNA.</text>
</comment>
<keyword evidence="10 15" id="KW-0520">NAD</keyword>